<evidence type="ECO:0000313" key="3">
    <source>
        <dbReference type="Proteomes" id="UP001165369"/>
    </source>
</evidence>
<dbReference type="Proteomes" id="UP001165369">
    <property type="component" value="Unassembled WGS sequence"/>
</dbReference>
<name>A0ABT0SVP1_9GAMM</name>
<dbReference type="PANTHER" id="PTHR30354">
    <property type="entry name" value="GNT FAMILY GLUCONATE TRANSPORTER"/>
    <property type="match status" value="1"/>
</dbReference>
<feature type="transmembrane region" description="Helical" evidence="1">
    <location>
        <begin position="140"/>
        <end position="158"/>
    </location>
</feature>
<feature type="transmembrane region" description="Helical" evidence="1">
    <location>
        <begin position="375"/>
        <end position="400"/>
    </location>
</feature>
<reference evidence="2" key="1">
    <citation type="submission" date="2022-05" db="EMBL/GenBank/DDBJ databases">
        <title>Halomonas geminus sp. nov. and Halomonas llamarensis sp. nov. isolated from high-altitude salars of the Atacama Desert.</title>
        <authorList>
            <person name="Hintersatz C."/>
            <person name="Rojas L.A."/>
            <person name="Wei T.-S."/>
            <person name="Kutschke S."/>
            <person name="Lehmann F."/>
            <person name="Jain R."/>
            <person name="Pollmann K."/>
        </authorList>
    </citation>
    <scope>NUCLEOTIDE SEQUENCE</scope>
    <source>
        <strain evidence="2">ATCH28</strain>
    </source>
</reference>
<keyword evidence="3" id="KW-1185">Reference proteome</keyword>
<keyword evidence="1" id="KW-0472">Membrane</keyword>
<proteinExistence type="predicted"/>
<feature type="transmembrane region" description="Helical" evidence="1">
    <location>
        <begin position="178"/>
        <end position="199"/>
    </location>
</feature>
<gene>
    <name evidence="2" type="ORF">M8009_00220</name>
</gene>
<feature type="transmembrane region" description="Helical" evidence="1">
    <location>
        <begin position="28"/>
        <end position="48"/>
    </location>
</feature>
<keyword evidence="1" id="KW-1133">Transmembrane helix</keyword>
<feature type="transmembrane region" description="Helical" evidence="1">
    <location>
        <begin position="337"/>
        <end position="363"/>
    </location>
</feature>
<feature type="transmembrane region" description="Helical" evidence="1">
    <location>
        <begin position="253"/>
        <end position="276"/>
    </location>
</feature>
<feature type="transmembrane region" description="Helical" evidence="1">
    <location>
        <begin position="97"/>
        <end position="128"/>
    </location>
</feature>
<comment type="caution">
    <text evidence="2">The sequence shown here is derived from an EMBL/GenBank/DDBJ whole genome shotgun (WGS) entry which is preliminary data.</text>
</comment>
<evidence type="ECO:0000256" key="1">
    <source>
        <dbReference type="SAM" id="Phobius"/>
    </source>
</evidence>
<dbReference type="InterPro" id="IPR003474">
    <property type="entry name" value="Glcn_transporter"/>
</dbReference>
<dbReference type="RefSeq" id="WP_250058758.1">
    <property type="nucleotide sequence ID" value="NZ_JAMJPK010000001.1"/>
</dbReference>
<dbReference type="EMBL" id="JAMJPK010000001">
    <property type="protein sequence ID" value="MCL7938730.1"/>
    <property type="molecule type" value="Genomic_DNA"/>
</dbReference>
<feature type="transmembrane region" description="Helical" evidence="1">
    <location>
        <begin position="296"/>
        <end position="316"/>
    </location>
</feature>
<dbReference type="PANTHER" id="PTHR30354:SF7">
    <property type="entry name" value="BLL7963 PROTEIN"/>
    <property type="match status" value="1"/>
</dbReference>
<feature type="transmembrane region" description="Helical" evidence="1">
    <location>
        <begin position="452"/>
        <end position="478"/>
    </location>
</feature>
<evidence type="ECO:0000313" key="2">
    <source>
        <dbReference type="EMBL" id="MCL7938730.1"/>
    </source>
</evidence>
<protein>
    <submittedName>
        <fullName evidence="2">GntP family permease</fullName>
    </submittedName>
</protein>
<feature type="transmembrane region" description="Helical" evidence="1">
    <location>
        <begin position="60"/>
        <end position="77"/>
    </location>
</feature>
<accession>A0ABT0SVP1</accession>
<organism evidence="2 3">
    <name type="scientific">Halomonas gemina</name>
    <dbReference type="NCBI Taxonomy" id="2945105"/>
    <lineage>
        <taxon>Bacteria</taxon>
        <taxon>Pseudomonadati</taxon>
        <taxon>Pseudomonadota</taxon>
        <taxon>Gammaproteobacteria</taxon>
        <taxon>Oceanospirillales</taxon>
        <taxon>Halomonadaceae</taxon>
        <taxon>Halomonas</taxon>
    </lineage>
</organism>
<keyword evidence="1" id="KW-0812">Transmembrane</keyword>
<sequence length="481" mass="49175">MIGISAIAIALLLLMVLAYRGLSLLILAPLLAALVALVSVDTPLLASYTQVFMGAAGDFIVRYFPLFLLGAVFGKLMEDSGSAEVLASAIVERLGDARAILAVVLACAVMTYGGVSLFVVAFAVYPISAALFRKANLPKRLIPGTIALGAFTFTMTALPGTPAIQNAIPMPYFGTSPFAAPGLGILTGLVMLGLGQAWLSHRAKLARQAGEGYGDHGDAPPAEHLRERASGEGFDLAEVTPPPSDRDLPPLPLALLPIVLVIALNLLFTAVVIPAMDTGYLAEPAYGATGIESVRGVWSVIAALVIAIGVIIVTNLKRLEALTTTLDSGANASLLPIFNTASLVGFGSVIASLAAFEAISLWVTSVGGDNPLISLAIAVNLLAGMTGSASGGMSIALATLGDTYLAMGQAAGIAPELLHRVTAVATGGLDALPHNGAVITLLSICGLTHRQAYLDIAVVAVVVPLISLVLLITLGSLAGSF</sequence>